<feature type="transmembrane region" description="Helical" evidence="8">
    <location>
        <begin position="361"/>
        <end position="385"/>
    </location>
</feature>
<keyword evidence="2" id="KW-1003">Cell membrane</keyword>
<dbReference type="PANTHER" id="PTHR33908">
    <property type="entry name" value="MANNOSYLTRANSFERASE YKCB-RELATED"/>
    <property type="match status" value="1"/>
</dbReference>
<keyword evidence="4" id="KW-0808">Transferase</keyword>
<organism evidence="10 11">
    <name type="scientific">Caulifigura coniformis</name>
    <dbReference type="NCBI Taxonomy" id="2527983"/>
    <lineage>
        <taxon>Bacteria</taxon>
        <taxon>Pseudomonadati</taxon>
        <taxon>Planctomycetota</taxon>
        <taxon>Planctomycetia</taxon>
        <taxon>Planctomycetales</taxon>
        <taxon>Planctomycetaceae</taxon>
        <taxon>Caulifigura</taxon>
    </lineage>
</organism>
<keyword evidence="5 8" id="KW-0812">Transmembrane</keyword>
<dbReference type="KEGG" id="ccos:Pan44_01790"/>
<evidence type="ECO:0000256" key="1">
    <source>
        <dbReference type="ARBA" id="ARBA00004651"/>
    </source>
</evidence>
<dbReference type="GO" id="GO:0009103">
    <property type="term" value="P:lipopolysaccharide biosynthetic process"/>
    <property type="evidence" value="ECO:0007669"/>
    <property type="project" value="UniProtKB-ARBA"/>
</dbReference>
<gene>
    <name evidence="10" type="ORF">Pan44_01790</name>
</gene>
<dbReference type="OrthoDB" id="232864at2"/>
<reference evidence="10 11" key="1">
    <citation type="submission" date="2019-02" db="EMBL/GenBank/DDBJ databases">
        <title>Deep-cultivation of Planctomycetes and their phenomic and genomic characterization uncovers novel biology.</title>
        <authorList>
            <person name="Wiegand S."/>
            <person name="Jogler M."/>
            <person name="Boedeker C."/>
            <person name="Pinto D."/>
            <person name="Vollmers J."/>
            <person name="Rivas-Marin E."/>
            <person name="Kohn T."/>
            <person name="Peeters S.H."/>
            <person name="Heuer A."/>
            <person name="Rast P."/>
            <person name="Oberbeckmann S."/>
            <person name="Bunk B."/>
            <person name="Jeske O."/>
            <person name="Meyerdierks A."/>
            <person name="Storesund J.E."/>
            <person name="Kallscheuer N."/>
            <person name="Luecker S."/>
            <person name="Lage O.M."/>
            <person name="Pohl T."/>
            <person name="Merkel B.J."/>
            <person name="Hornburger P."/>
            <person name="Mueller R.-W."/>
            <person name="Bruemmer F."/>
            <person name="Labrenz M."/>
            <person name="Spormann A.M."/>
            <person name="Op den Camp H."/>
            <person name="Overmann J."/>
            <person name="Amann R."/>
            <person name="Jetten M.S.M."/>
            <person name="Mascher T."/>
            <person name="Medema M.H."/>
            <person name="Devos D.P."/>
            <person name="Kaster A.-K."/>
            <person name="Ovreas L."/>
            <person name="Rohde M."/>
            <person name="Galperin M.Y."/>
            <person name="Jogler C."/>
        </authorList>
    </citation>
    <scope>NUCLEOTIDE SEQUENCE [LARGE SCALE GENOMIC DNA]</scope>
    <source>
        <strain evidence="10 11">Pan44</strain>
    </source>
</reference>
<feature type="transmembrane region" description="Helical" evidence="8">
    <location>
        <begin position="93"/>
        <end position="111"/>
    </location>
</feature>
<feature type="transmembrane region" description="Helical" evidence="8">
    <location>
        <begin position="333"/>
        <end position="355"/>
    </location>
</feature>
<evidence type="ECO:0000256" key="2">
    <source>
        <dbReference type="ARBA" id="ARBA00022475"/>
    </source>
</evidence>
<keyword evidence="6 8" id="KW-1133">Transmembrane helix</keyword>
<evidence type="ECO:0000256" key="4">
    <source>
        <dbReference type="ARBA" id="ARBA00022679"/>
    </source>
</evidence>
<dbReference type="RefSeq" id="WP_145026345.1">
    <property type="nucleotide sequence ID" value="NZ_CP036271.1"/>
</dbReference>
<protein>
    <recommendedName>
        <fullName evidence="9">Glycosyltransferase RgtA/B/C/D-like domain-containing protein</fullName>
    </recommendedName>
</protein>
<dbReference type="InParanoid" id="A0A517S7R4"/>
<evidence type="ECO:0000259" key="9">
    <source>
        <dbReference type="Pfam" id="PF13231"/>
    </source>
</evidence>
<accession>A0A517S7R4</accession>
<keyword evidence="3" id="KW-0328">Glycosyltransferase</keyword>
<evidence type="ECO:0000256" key="3">
    <source>
        <dbReference type="ARBA" id="ARBA00022676"/>
    </source>
</evidence>
<comment type="subcellular location">
    <subcellularLocation>
        <location evidence="1">Cell membrane</location>
        <topology evidence="1">Multi-pass membrane protein</topology>
    </subcellularLocation>
</comment>
<keyword evidence="7 8" id="KW-0472">Membrane</keyword>
<dbReference type="AlphaFoldDB" id="A0A517S7R4"/>
<evidence type="ECO:0000256" key="7">
    <source>
        <dbReference type="ARBA" id="ARBA00023136"/>
    </source>
</evidence>
<evidence type="ECO:0000256" key="6">
    <source>
        <dbReference type="ARBA" id="ARBA00022989"/>
    </source>
</evidence>
<sequence length="415" mass="45092">MDRGGWSWRLALVLAIAFTARAGAAIAIDARVPRNPPGQDLIPGDAAGYWHLADNLAEGREYADYTPPRRVMRMPGFPAVLALSFVTFGKSPLAARLLLSAVAALGCWLVYLLGRRLFDVRTALLAAAITAVLPTFVAFSPLFLSETVFAVTLVASLIPAASLLKGLGDQKASSGKLLCQAGICGALISLACYMRPSWLLWAPFVALCAIVAGRARPITWGVAAVLGATTFLTLLPWAVRNQRVTGHFVLTTLWMGPSLYDGLNPNATGDSEMSFFDRENLLATMSEYEMNEEYARRAKEFAKNNPLRALELGFIKLARYWKPWPNAGQFNNWTAWIAVLASSIPLFAGTLLGIWKGRPGWIPLVLCLGPVLYFAAIHSVFVGSIRYRLPAEYPMSLLAAAGLFATFGKRPNPES</sequence>
<feature type="transmembrane region" description="Helical" evidence="8">
    <location>
        <begin position="123"/>
        <end position="142"/>
    </location>
</feature>
<dbReference type="EMBL" id="CP036271">
    <property type="protein sequence ID" value="QDT52170.1"/>
    <property type="molecule type" value="Genomic_DNA"/>
</dbReference>
<feature type="domain" description="Glycosyltransferase RgtA/B/C/D-like" evidence="9">
    <location>
        <begin position="75"/>
        <end position="237"/>
    </location>
</feature>
<name>A0A517S7R4_9PLAN</name>
<dbReference type="PANTHER" id="PTHR33908:SF11">
    <property type="entry name" value="MEMBRANE PROTEIN"/>
    <property type="match status" value="1"/>
</dbReference>
<evidence type="ECO:0000313" key="10">
    <source>
        <dbReference type="EMBL" id="QDT52170.1"/>
    </source>
</evidence>
<keyword evidence="11" id="KW-1185">Reference proteome</keyword>
<proteinExistence type="predicted"/>
<evidence type="ECO:0000256" key="8">
    <source>
        <dbReference type="SAM" id="Phobius"/>
    </source>
</evidence>
<dbReference type="GO" id="GO:0005886">
    <property type="term" value="C:plasma membrane"/>
    <property type="evidence" value="ECO:0007669"/>
    <property type="project" value="UniProtKB-SubCell"/>
</dbReference>
<dbReference type="GO" id="GO:0016763">
    <property type="term" value="F:pentosyltransferase activity"/>
    <property type="evidence" value="ECO:0007669"/>
    <property type="project" value="TreeGrafter"/>
</dbReference>
<evidence type="ECO:0000256" key="5">
    <source>
        <dbReference type="ARBA" id="ARBA00022692"/>
    </source>
</evidence>
<dbReference type="InterPro" id="IPR038731">
    <property type="entry name" value="RgtA/B/C-like"/>
</dbReference>
<feature type="transmembrane region" description="Helical" evidence="8">
    <location>
        <begin position="177"/>
        <end position="198"/>
    </location>
</feature>
<feature type="transmembrane region" description="Helical" evidence="8">
    <location>
        <begin position="218"/>
        <end position="239"/>
    </location>
</feature>
<dbReference type="Pfam" id="PF13231">
    <property type="entry name" value="PMT_2"/>
    <property type="match status" value="1"/>
</dbReference>
<dbReference type="InterPro" id="IPR050297">
    <property type="entry name" value="LipidA_mod_glycosyltrf_83"/>
</dbReference>
<dbReference type="Proteomes" id="UP000315700">
    <property type="component" value="Chromosome"/>
</dbReference>
<feature type="transmembrane region" description="Helical" evidence="8">
    <location>
        <begin position="148"/>
        <end position="165"/>
    </location>
</feature>
<evidence type="ECO:0000313" key="11">
    <source>
        <dbReference type="Proteomes" id="UP000315700"/>
    </source>
</evidence>